<dbReference type="AlphaFoldDB" id="A0A7J7LH20"/>
<gene>
    <name evidence="1" type="ORF">GIB67_003210</name>
</gene>
<evidence type="ECO:0000313" key="1">
    <source>
        <dbReference type="EMBL" id="KAF6141839.1"/>
    </source>
</evidence>
<dbReference type="EMBL" id="JACGCM010002285">
    <property type="protein sequence ID" value="KAF6141839.1"/>
    <property type="molecule type" value="Genomic_DNA"/>
</dbReference>
<dbReference type="Proteomes" id="UP000541444">
    <property type="component" value="Unassembled WGS sequence"/>
</dbReference>
<reference evidence="1 2" key="1">
    <citation type="journal article" date="2020" name="IScience">
        <title>Genome Sequencing of the Endangered Kingdonia uniflora (Circaeasteraceae, Ranunculales) Reveals Potential Mechanisms of Evolutionary Specialization.</title>
        <authorList>
            <person name="Sun Y."/>
            <person name="Deng T."/>
            <person name="Zhang A."/>
            <person name="Moore M.J."/>
            <person name="Landis J.B."/>
            <person name="Lin N."/>
            <person name="Zhang H."/>
            <person name="Zhang X."/>
            <person name="Huang J."/>
            <person name="Zhang X."/>
            <person name="Sun H."/>
            <person name="Wang H."/>
        </authorList>
    </citation>
    <scope>NUCLEOTIDE SEQUENCE [LARGE SCALE GENOMIC DNA]</scope>
    <source>
        <strain evidence="1">TB1705</strain>
        <tissue evidence="1">Leaf</tissue>
    </source>
</reference>
<proteinExistence type="predicted"/>
<comment type="caution">
    <text evidence="1">The sequence shown here is derived from an EMBL/GenBank/DDBJ whole genome shotgun (WGS) entry which is preliminary data.</text>
</comment>
<accession>A0A7J7LH20</accession>
<evidence type="ECO:0000313" key="2">
    <source>
        <dbReference type="Proteomes" id="UP000541444"/>
    </source>
</evidence>
<keyword evidence="2" id="KW-1185">Reference proteome</keyword>
<name>A0A7J7LH20_9MAGN</name>
<organism evidence="1 2">
    <name type="scientific">Kingdonia uniflora</name>
    <dbReference type="NCBI Taxonomy" id="39325"/>
    <lineage>
        <taxon>Eukaryota</taxon>
        <taxon>Viridiplantae</taxon>
        <taxon>Streptophyta</taxon>
        <taxon>Embryophyta</taxon>
        <taxon>Tracheophyta</taxon>
        <taxon>Spermatophyta</taxon>
        <taxon>Magnoliopsida</taxon>
        <taxon>Ranunculales</taxon>
        <taxon>Circaeasteraceae</taxon>
        <taxon>Kingdonia</taxon>
    </lineage>
</organism>
<sequence>MHNFTKRVKTTAWSWKLNGIAIWTMRTDRIAVWTIRPSTEEILMQLWGLEWAINLGILSPMHILLQLESDADVIEALPGMMILKDSKVGNGETVSTCSVDDYMRVARDALNAKRYEMDSVLPMINRMKIARSIDDMLVM</sequence>
<protein>
    <submittedName>
        <fullName evidence="1">Uncharacterized protein</fullName>
    </submittedName>
</protein>